<dbReference type="InterPro" id="IPR003775">
    <property type="entry name" value="Flagellar_assembly_factor_FliW"/>
</dbReference>
<dbReference type="SUPFAM" id="SSF141457">
    <property type="entry name" value="BH3618-like"/>
    <property type="match status" value="1"/>
</dbReference>
<comment type="caution">
    <text evidence="6">The sequence shown here is derived from an EMBL/GenBank/DDBJ whole genome shotgun (WGS) entry which is preliminary data.</text>
</comment>
<comment type="subunit">
    <text evidence="5">Interacts with translational regulator CsrA and flagellin(s).</text>
</comment>
<dbReference type="RefSeq" id="WP_262068062.1">
    <property type="nucleotide sequence ID" value="NZ_JAMXOC010000002.1"/>
</dbReference>
<keyword evidence="4 5" id="KW-0143">Chaperone</keyword>
<name>A0ABT1EIL2_9FIRM</name>
<dbReference type="Gene3D" id="2.30.290.10">
    <property type="entry name" value="BH3618-like"/>
    <property type="match status" value="1"/>
</dbReference>
<keyword evidence="3 5" id="KW-0810">Translation regulation</keyword>
<gene>
    <name evidence="5" type="primary">fliW</name>
    <name evidence="6" type="ORF">NK118_02720</name>
</gene>
<keyword evidence="1 5" id="KW-0963">Cytoplasm</keyword>
<protein>
    <recommendedName>
        <fullName evidence="5">Flagellar assembly factor FliW</fullName>
    </recommendedName>
</protein>
<evidence type="ECO:0000256" key="1">
    <source>
        <dbReference type="ARBA" id="ARBA00022490"/>
    </source>
</evidence>
<keyword evidence="2 5" id="KW-1005">Bacterial flagellum biogenesis</keyword>
<dbReference type="EMBL" id="JAMZFV010000002">
    <property type="protein sequence ID" value="MCP1109157.1"/>
    <property type="molecule type" value="Genomic_DNA"/>
</dbReference>
<dbReference type="PANTHER" id="PTHR39190:SF1">
    <property type="entry name" value="FLAGELLAR ASSEMBLY FACTOR FLIW"/>
    <property type="match status" value="1"/>
</dbReference>
<evidence type="ECO:0000313" key="7">
    <source>
        <dbReference type="Proteomes" id="UP001523565"/>
    </source>
</evidence>
<keyword evidence="6" id="KW-0969">Cilium</keyword>
<dbReference type="HAMAP" id="MF_01185">
    <property type="entry name" value="FliW"/>
    <property type="match status" value="1"/>
</dbReference>
<evidence type="ECO:0000256" key="2">
    <source>
        <dbReference type="ARBA" id="ARBA00022795"/>
    </source>
</evidence>
<accession>A0ABT1EIL2</accession>
<evidence type="ECO:0000256" key="4">
    <source>
        <dbReference type="ARBA" id="ARBA00023186"/>
    </source>
</evidence>
<organism evidence="6 7">
    <name type="scientific">Ohessyouella blattaphilus</name>
    <dbReference type="NCBI Taxonomy" id="2949333"/>
    <lineage>
        <taxon>Bacteria</taxon>
        <taxon>Bacillati</taxon>
        <taxon>Bacillota</taxon>
        <taxon>Clostridia</taxon>
        <taxon>Lachnospirales</taxon>
        <taxon>Lachnospiraceae</taxon>
        <taxon>Ohessyouella</taxon>
    </lineage>
</organism>
<proteinExistence type="inferred from homology"/>
<dbReference type="PANTHER" id="PTHR39190">
    <property type="entry name" value="FLAGELLAR ASSEMBLY FACTOR FLIW"/>
    <property type="match status" value="1"/>
</dbReference>
<dbReference type="InterPro" id="IPR024046">
    <property type="entry name" value="Flagellar_assmbl_FliW_dom_sf"/>
</dbReference>
<comment type="similarity">
    <text evidence="5">Belongs to the FliW family.</text>
</comment>
<dbReference type="Pfam" id="PF02623">
    <property type="entry name" value="FliW"/>
    <property type="match status" value="1"/>
</dbReference>
<keyword evidence="6" id="KW-0282">Flagellum</keyword>
<comment type="function">
    <text evidence="5">Acts as an anti-CsrA protein, binds CsrA and prevents it from repressing translation of its target genes, one of which is flagellin. Binds to flagellin and participates in the assembly of the flagellum.</text>
</comment>
<dbReference type="Proteomes" id="UP001523565">
    <property type="component" value="Unassembled WGS sequence"/>
</dbReference>
<sequence>MQELKVEFPEGILGFGEYREYIPVPISEENDAIISLQCVENEELEFIAMNPFFLLEEYEPVLTQGDYEKLGTTSEEELSYYVICVVKEPFGKSTVNLKCPLVFNSKNRQGLQVILDSNDYSMRVSLEELTKKGGA</sequence>
<comment type="subcellular location">
    <subcellularLocation>
        <location evidence="5">Cytoplasm</location>
    </subcellularLocation>
</comment>
<keyword evidence="6" id="KW-0966">Cell projection</keyword>
<evidence type="ECO:0000256" key="5">
    <source>
        <dbReference type="HAMAP-Rule" id="MF_01185"/>
    </source>
</evidence>
<keyword evidence="7" id="KW-1185">Reference proteome</keyword>
<evidence type="ECO:0000313" key="6">
    <source>
        <dbReference type="EMBL" id="MCP1109157.1"/>
    </source>
</evidence>
<evidence type="ECO:0000256" key="3">
    <source>
        <dbReference type="ARBA" id="ARBA00022845"/>
    </source>
</evidence>
<reference evidence="6 7" key="1">
    <citation type="journal article" date="2022" name="Genome Biol. Evol.">
        <title>Host diet, physiology and behaviors set the stage for Lachnospiraceae cladogenesis.</title>
        <authorList>
            <person name="Vera-Ponce De Leon A."/>
            <person name="Schneider M."/>
            <person name="Jahnes B.C."/>
            <person name="Sadowski V."/>
            <person name="Camuy-Velez L.A."/>
            <person name="Duan J."/>
            <person name="Sabree Z.L."/>
        </authorList>
    </citation>
    <scope>NUCLEOTIDE SEQUENCE [LARGE SCALE GENOMIC DNA]</scope>
    <source>
        <strain evidence="6 7">PAL227</strain>
    </source>
</reference>